<dbReference type="InterPro" id="IPR050336">
    <property type="entry name" value="Chromosome_partition/occlusion"/>
</dbReference>
<evidence type="ECO:0000313" key="2">
    <source>
        <dbReference type="EMBL" id="WJZ69980.1"/>
    </source>
</evidence>
<sequence>MAKLKIEYLPLSEFRLYKNNARTHSPEQVEQIVHSIQQFGFTNPILIDQNNEVIAGHGRLQAAEFLSLDSVPSVRLTDLDERQVKALRIADNQLALNAGWDLDLLAAEIVELEGEEFNLDLLGFDDDFLAGLLPDDELPEEQEQPEPTVNDSDPNVSIVVGPYEISVQRSDWDKWETALRAKVGFDKVDIAGEIKKRLKM</sequence>
<organism evidence="2 3">
    <name type="scientific">Vibrio phage PVP-XSN</name>
    <dbReference type="NCBI Taxonomy" id="3056214"/>
    <lineage>
        <taxon>Viruses</taxon>
        <taxon>Duplodnaviria</taxon>
        <taxon>Heunggongvirae</taxon>
        <taxon>Uroviricota</taxon>
        <taxon>Caudoviricetes</taxon>
    </lineage>
</organism>
<dbReference type="Pfam" id="PF02195">
    <property type="entry name" value="ParB_N"/>
    <property type="match status" value="1"/>
</dbReference>
<evidence type="ECO:0000259" key="1">
    <source>
        <dbReference type="SMART" id="SM00470"/>
    </source>
</evidence>
<dbReference type="InterPro" id="IPR003115">
    <property type="entry name" value="ParB_N"/>
</dbReference>
<reference evidence="2" key="1">
    <citation type="submission" date="2023-04" db="EMBL/GenBank/DDBJ databases">
        <title>Virulent bacteriophage PVP-XSN from an Vibrio parahaemolyticus isolate: Characterization and complete genome sequence.</title>
        <authorList>
            <person name="Qi T."/>
            <person name="Lyu S."/>
            <person name="Liu L."/>
            <person name="Guo Q."/>
            <person name="Shen W."/>
            <person name="Han M."/>
            <person name="Xiong F."/>
            <person name="Lou B."/>
            <person name="Xu H."/>
        </authorList>
    </citation>
    <scope>NUCLEOTIDE SEQUENCE</scope>
</reference>
<dbReference type="SMART" id="SM00470">
    <property type="entry name" value="ParB"/>
    <property type="match status" value="1"/>
</dbReference>
<dbReference type="Gene3D" id="3.90.1530.10">
    <property type="entry name" value="Conserved hypothetical protein from pyrococcus furiosus pfu- 392566-001, ParB domain"/>
    <property type="match status" value="1"/>
</dbReference>
<name>A0AAX3Y6K9_9CAUD</name>
<dbReference type="EMBL" id="OQ851295">
    <property type="protein sequence ID" value="WJZ69980.1"/>
    <property type="molecule type" value="Genomic_DNA"/>
</dbReference>
<dbReference type="GO" id="GO:0045881">
    <property type="term" value="P:positive regulation of sporulation resulting in formation of a cellular spore"/>
    <property type="evidence" value="ECO:0007669"/>
    <property type="project" value="TreeGrafter"/>
</dbReference>
<dbReference type="InterPro" id="IPR036086">
    <property type="entry name" value="ParB/Sulfiredoxin_sf"/>
</dbReference>
<gene>
    <name evidence="2" type="ORF">PVP_XSN000001</name>
</gene>
<dbReference type="CDD" id="cd16403">
    <property type="entry name" value="ParB_N_like_MT"/>
    <property type="match status" value="1"/>
</dbReference>
<proteinExistence type="predicted"/>
<protein>
    <recommendedName>
        <fullName evidence="1">ParB-like N-terminal domain-containing protein</fullName>
    </recommendedName>
</protein>
<dbReference type="Proteomes" id="UP001431754">
    <property type="component" value="Segment"/>
</dbReference>
<accession>A0AAX3Y6K9</accession>
<dbReference type="PANTHER" id="PTHR33375:SF1">
    <property type="entry name" value="CHROMOSOME-PARTITIONING PROTEIN PARB-RELATED"/>
    <property type="match status" value="1"/>
</dbReference>
<feature type="domain" description="ParB-like N-terminal" evidence="1">
    <location>
        <begin position="7"/>
        <end position="93"/>
    </location>
</feature>
<dbReference type="SUPFAM" id="SSF110849">
    <property type="entry name" value="ParB/Sulfiredoxin"/>
    <property type="match status" value="1"/>
</dbReference>
<evidence type="ECO:0000313" key="3">
    <source>
        <dbReference type="Proteomes" id="UP001431754"/>
    </source>
</evidence>
<dbReference type="PANTHER" id="PTHR33375">
    <property type="entry name" value="CHROMOSOME-PARTITIONING PROTEIN PARB-RELATED"/>
    <property type="match status" value="1"/>
</dbReference>
<dbReference type="GO" id="GO:0007059">
    <property type="term" value="P:chromosome segregation"/>
    <property type="evidence" value="ECO:0007669"/>
    <property type="project" value="TreeGrafter"/>
</dbReference>